<dbReference type="GO" id="GO:0005737">
    <property type="term" value="C:cytoplasm"/>
    <property type="evidence" value="ECO:0007669"/>
    <property type="project" value="TreeGrafter"/>
</dbReference>
<dbReference type="OrthoDB" id="5987010at2759"/>
<dbReference type="GO" id="GO:0007268">
    <property type="term" value="P:chemical synaptic transmission"/>
    <property type="evidence" value="ECO:0007669"/>
    <property type="project" value="TreeGrafter"/>
</dbReference>
<dbReference type="Pfam" id="PF00595">
    <property type="entry name" value="PDZ"/>
    <property type="match status" value="2"/>
</dbReference>
<dbReference type="PROSITE" id="PS50106">
    <property type="entry name" value="PDZ"/>
    <property type="match status" value="2"/>
</dbReference>
<evidence type="ECO:0000256" key="2">
    <source>
        <dbReference type="ARBA" id="ARBA00022553"/>
    </source>
</evidence>
<dbReference type="CDD" id="cd06793">
    <property type="entry name" value="PDZ2_APBA1_3-like"/>
    <property type="match status" value="1"/>
</dbReference>
<keyword evidence="3" id="KW-0677">Repeat</keyword>
<evidence type="ECO:0000256" key="1">
    <source>
        <dbReference type="ARBA" id="ARBA00022448"/>
    </source>
</evidence>
<keyword evidence="1" id="KW-0813">Transport</keyword>
<dbReference type="InterPro" id="IPR011993">
    <property type="entry name" value="PH-like_dom_sf"/>
</dbReference>
<evidence type="ECO:0000256" key="3">
    <source>
        <dbReference type="ARBA" id="ARBA00022737"/>
    </source>
</evidence>
<dbReference type="Gene3D" id="2.30.42.10">
    <property type="match status" value="2"/>
</dbReference>
<feature type="non-terminal residue" evidence="4">
    <location>
        <position position="385"/>
    </location>
</feature>
<dbReference type="EMBL" id="CACRXK020012095">
    <property type="protein sequence ID" value="CAB4022684.1"/>
    <property type="molecule type" value="Genomic_DNA"/>
</dbReference>
<reference evidence="4" key="1">
    <citation type="submission" date="2020-04" db="EMBL/GenBank/DDBJ databases">
        <authorList>
            <person name="Alioto T."/>
            <person name="Alioto T."/>
            <person name="Gomez Garrido J."/>
        </authorList>
    </citation>
    <scope>NUCLEOTIDE SEQUENCE</scope>
    <source>
        <strain evidence="4">A484AB</strain>
    </source>
</reference>
<name>A0A7D9KY48_PARCT</name>
<comment type="caution">
    <text evidence="4">The sequence shown here is derived from an EMBL/GenBank/DDBJ whole genome shotgun (WGS) entry which is preliminary data.</text>
</comment>
<dbReference type="GO" id="GO:0043197">
    <property type="term" value="C:dendritic spine"/>
    <property type="evidence" value="ECO:0007669"/>
    <property type="project" value="TreeGrafter"/>
</dbReference>
<dbReference type="PANTHER" id="PTHR12345:SF16">
    <property type="entry name" value="X11L, ISOFORM F-RELATED"/>
    <property type="match status" value="1"/>
</dbReference>
<dbReference type="SMART" id="SM00228">
    <property type="entry name" value="PDZ"/>
    <property type="match status" value="2"/>
</dbReference>
<keyword evidence="5" id="KW-1185">Reference proteome</keyword>
<evidence type="ECO:0000313" key="5">
    <source>
        <dbReference type="Proteomes" id="UP001152795"/>
    </source>
</evidence>
<dbReference type="SUPFAM" id="SSF50156">
    <property type="entry name" value="PDZ domain-like"/>
    <property type="match status" value="2"/>
</dbReference>
<organism evidence="4 5">
    <name type="scientific">Paramuricea clavata</name>
    <name type="common">Red gorgonian</name>
    <name type="synonym">Violescent sea-whip</name>
    <dbReference type="NCBI Taxonomy" id="317549"/>
    <lineage>
        <taxon>Eukaryota</taxon>
        <taxon>Metazoa</taxon>
        <taxon>Cnidaria</taxon>
        <taxon>Anthozoa</taxon>
        <taxon>Octocorallia</taxon>
        <taxon>Malacalcyonacea</taxon>
        <taxon>Plexauridae</taxon>
        <taxon>Paramuricea</taxon>
    </lineage>
</organism>
<dbReference type="InterPro" id="IPR036034">
    <property type="entry name" value="PDZ_sf"/>
</dbReference>
<dbReference type="FunFam" id="2.30.42.10:FF:000007">
    <property type="entry name" value="Amyloid beta A4 protein-binding family A member"/>
    <property type="match status" value="1"/>
</dbReference>
<dbReference type="GO" id="GO:0005886">
    <property type="term" value="C:plasma membrane"/>
    <property type="evidence" value="ECO:0007669"/>
    <property type="project" value="TreeGrafter"/>
</dbReference>
<dbReference type="PROSITE" id="PS01179">
    <property type="entry name" value="PID"/>
    <property type="match status" value="1"/>
</dbReference>
<gene>
    <name evidence="4" type="ORF">PACLA_8A054223</name>
</gene>
<proteinExistence type="predicted"/>
<dbReference type="InterPro" id="IPR006020">
    <property type="entry name" value="PTB/PI_dom"/>
</dbReference>
<protein>
    <submittedName>
        <fullName evidence="4">Amyloid beta A4 -binding family A member 1, partial</fullName>
    </submittedName>
</protein>
<dbReference type="Proteomes" id="UP001152795">
    <property type="component" value="Unassembled WGS sequence"/>
</dbReference>
<keyword evidence="2" id="KW-0597">Phosphoprotein</keyword>
<evidence type="ECO:0000313" key="4">
    <source>
        <dbReference type="EMBL" id="CAB4022684.1"/>
    </source>
</evidence>
<dbReference type="InterPro" id="IPR001478">
    <property type="entry name" value="PDZ"/>
</dbReference>
<dbReference type="CDD" id="cd06720">
    <property type="entry name" value="PDZ1_APBA1_3-like"/>
    <property type="match status" value="1"/>
</dbReference>
<accession>A0A7D9KY48</accession>
<dbReference type="AlphaFoldDB" id="A0A7D9KY48"/>
<dbReference type="Gene3D" id="2.30.29.30">
    <property type="entry name" value="Pleckstrin-homology domain (PH domain)/Phosphotyrosine-binding domain (PTB)"/>
    <property type="match status" value="1"/>
</dbReference>
<dbReference type="Pfam" id="PF00640">
    <property type="entry name" value="PID"/>
    <property type="match status" value="1"/>
</dbReference>
<sequence>KAGPHHPRNLMLGIVYSAKFLGSTNLMSPSAPNKAVRLQQAEEAIGRIKVPEGEEQPSSDVDLFISTERIKIVSSENKQPLTDHHLKTISFIADIGSIIVVMARLSTESESKTWTGKMPDFSPHKEKQEEKTTKVICHVLETAEAQTVAKTVGQAFNIAYHEFLKSNRLNLGEIEDMEYNGILEQQKILGEELSLLADETKTKEVVIHKKYGESLLLMIVESGWGSMIPTVVIAHMDNKGPAAKSGQLNVGNQILAVNGQSLVGLPLLECQNIIKAQKYEERVAFKVVCCPPTVEISINRPDTKYQLGFSVQNGMICSLMRGGIAERGGVRVGHKIIEMNGESVVAASHHHIVDILQTTIGELRMKTMPITLYKLLVGLEVPQYL</sequence>
<dbReference type="SMART" id="SM00462">
    <property type="entry name" value="PTB"/>
    <property type="match status" value="1"/>
</dbReference>
<dbReference type="SUPFAM" id="SSF50729">
    <property type="entry name" value="PH domain-like"/>
    <property type="match status" value="1"/>
</dbReference>
<dbReference type="PANTHER" id="PTHR12345">
    <property type="entry name" value="SYNTENIN RELATED"/>
    <property type="match status" value="1"/>
</dbReference>
<dbReference type="InterPro" id="IPR051230">
    <property type="entry name" value="APP-Binding"/>
</dbReference>